<comment type="similarity">
    <text evidence="1 2">Belongs to the ArsC family.</text>
</comment>
<dbReference type="InterPro" id="IPR006660">
    <property type="entry name" value="Arsenate_reductase-like"/>
</dbReference>
<dbReference type="RefSeq" id="WP_201751622.1">
    <property type="nucleotide sequence ID" value="NZ_CP047656.1"/>
</dbReference>
<dbReference type="SUPFAM" id="SSF52833">
    <property type="entry name" value="Thioredoxin-like"/>
    <property type="match status" value="1"/>
</dbReference>
<dbReference type="NCBIfam" id="NF008107">
    <property type="entry name" value="PRK10853.1"/>
    <property type="match status" value="1"/>
</dbReference>
<sequence length="114" mass="13407">MTTMYGIKNCDTIKKARKWLSTNDVEYTFHDYRADGIDAKWLEEVEAIVGWETLLNKRGTTFRQLSNEQKENLNAQTARELMLEAPAMIKRPLLIHNDQHIVGFKDTQYQEIFK</sequence>
<dbReference type="CDD" id="cd03035">
    <property type="entry name" value="ArsC_Yffb"/>
    <property type="match status" value="1"/>
</dbReference>
<evidence type="ECO:0000256" key="2">
    <source>
        <dbReference type="PROSITE-ProRule" id="PRU01282"/>
    </source>
</evidence>
<dbReference type="InterPro" id="IPR006504">
    <property type="entry name" value="Tscrpt_reg_Spx/MgsR"/>
</dbReference>
<gene>
    <name evidence="3" type="ORF">FX988_00380</name>
</gene>
<dbReference type="PROSITE" id="PS51353">
    <property type="entry name" value="ARSC"/>
    <property type="match status" value="1"/>
</dbReference>
<dbReference type="EMBL" id="CP047656">
    <property type="protein sequence ID" value="QHJ10168.1"/>
    <property type="molecule type" value="Genomic_DNA"/>
</dbReference>
<name>A0A857JG51_9ALTE</name>
<accession>A0A857JG51</accession>
<dbReference type="Pfam" id="PF03960">
    <property type="entry name" value="ArsC"/>
    <property type="match status" value="1"/>
</dbReference>
<dbReference type="Proteomes" id="UP000464524">
    <property type="component" value="Chromosome"/>
</dbReference>
<evidence type="ECO:0000313" key="4">
    <source>
        <dbReference type="Proteomes" id="UP000464524"/>
    </source>
</evidence>
<dbReference type="AlphaFoldDB" id="A0A857JG51"/>
<evidence type="ECO:0000313" key="3">
    <source>
        <dbReference type="EMBL" id="QHJ10168.1"/>
    </source>
</evidence>
<dbReference type="InterPro" id="IPR036249">
    <property type="entry name" value="Thioredoxin-like_sf"/>
</dbReference>
<dbReference type="KEGG" id="pmes:FX988_00380"/>
<dbReference type="PANTHER" id="PTHR30041:SF8">
    <property type="entry name" value="PROTEIN YFFB"/>
    <property type="match status" value="1"/>
</dbReference>
<proteinExistence type="inferred from homology"/>
<protein>
    <submittedName>
        <fullName evidence="3">Protein YffB</fullName>
    </submittedName>
</protein>
<reference evidence="3 4" key="1">
    <citation type="submission" date="2019-12" db="EMBL/GenBank/DDBJ databases">
        <title>Genome sequencing and assembly of endphytes of Porphyra tenera.</title>
        <authorList>
            <person name="Park J.M."/>
            <person name="Shin R."/>
            <person name="Jo S.H."/>
        </authorList>
    </citation>
    <scope>NUCLEOTIDE SEQUENCE [LARGE SCALE GENOMIC DNA]</scope>
    <source>
        <strain evidence="3 4">GPM4</strain>
    </source>
</reference>
<evidence type="ECO:0000256" key="1">
    <source>
        <dbReference type="ARBA" id="ARBA00007198"/>
    </source>
</evidence>
<dbReference type="NCBIfam" id="TIGR01617">
    <property type="entry name" value="arsC_related"/>
    <property type="match status" value="1"/>
</dbReference>
<organism evidence="3 4">
    <name type="scientific">Paraglaciecola mesophila</name>
    <dbReference type="NCBI Taxonomy" id="197222"/>
    <lineage>
        <taxon>Bacteria</taxon>
        <taxon>Pseudomonadati</taxon>
        <taxon>Pseudomonadota</taxon>
        <taxon>Gammaproteobacteria</taxon>
        <taxon>Alteromonadales</taxon>
        <taxon>Alteromonadaceae</taxon>
        <taxon>Paraglaciecola</taxon>
    </lineage>
</organism>
<dbReference type="PANTHER" id="PTHR30041">
    <property type="entry name" value="ARSENATE REDUCTASE"/>
    <property type="match status" value="1"/>
</dbReference>
<dbReference type="Gene3D" id="3.40.30.10">
    <property type="entry name" value="Glutaredoxin"/>
    <property type="match status" value="1"/>
</dbReference>
<keyword evidence="4" id="KW-1185">Reference proteome</keyword>